<dbReference type="Proteomes" id="UP000722791">
    <property type="component" value="Unassembled WGS sequence"/>
</dbReference>
<sequence length="218" mass="22280">PMAETMAPDAVQVEAAWQWLAAVAGDVLWSGQGRDVANLVWAFAAAGRSEPQVFGNLITALSHPRRGPALASELREEECTVVLWAVAAALERQQEGGGGGGGGGAVSVEFARTAATSLATAAAGTGRDVFSPPSPPLPPTAAAGRAVAVGPEQASKVVAHLGPRAAHLALHGKLTGRQIGSMLKSLVVVKASTGIELDSDWLQALALRVGHKARYMDG</sequence>
<name>A0A8J4D9N1_9CHLO</name>
<feature type="non-terminal residue" evidence="2">
    <location>
        <position position="218"/>
    </location>
</feature>
<organism evidence="2 3">
    <name type="scientific">Volvox reticuliferus</name>
    <dbReference type="NCBI Taxonomy" id="1737510"/>
    <lineage>
        <taxon>Eukaryota</taxon>
        <taxon>Viridiplantae</taxon>
        <taxon>Chlorophyta</taxon>
        <taxon>core chlorophytes</taxon>
        <taxon>Chlorophyceae</taxon>
        <taxon>CS clade</taxon>
        <taxon>Chlamydomonadales</taxon>
        <taxon>Volvocaceae</taxon>
        <taxon>Volvox</taxon>
    </lineage>
</organism>
<feature type="region of interest" description="Disordered" evidence="1">
    <location>
        <begin position="123"/>
        <end position="143"/>
    </location>
</feature>
<comment type="caution">
    <text evidence="2">The sequence shown here is derived from an EMBL/GenBank/DDBJ whole genome shotgun (WGS) entry which is preliminary data.</text>
</comment>
<accession>A0A8J4D9N1</accession>
<reference evidence="2" key="1">
    <citation type="journal article" date="2021" name="Proc. Natl. Acad. Sci. U.S.A.">
        <title>Three genomes in the algal genus Volvox reveal the fate of a haploid sex-determining region after a transition to homothallism.</title>
        <authorList>
            <person name="Yamamoto K."/>
            <person name="Hamaji T."/>
            <person name="Kawai-Toyooka H."/>
            <person name="Matsuzaki R."/>
            <person name="Takahashi F."/>
            <person name="Nishimura Y."/>
            <person name="Kawachi M."/>
            <person name="Noguchi H."/>
            <person name="Minakuchi Y."/>
            <person name="Umen J.G."/>
            <person name="Toyoda A."/>
            <person name="Nozaki H."/>
        </authorList>
    </citation>
    <scope>NUCLEOTIDE SEQUENCE</scope>
    <source>
        <strain evidence="2">NIES-3785</strain>
    </source>
</reference>
<dbReference type="EMBL" id="BNCQ01000002">
    <property type="protein sequence ID" value="GIL95354.1"/>
    <property type="molecule type" value="Genomic_DNA"/>
</dbReference>
<proteinExistence type="predicted"/>
<evidence type="ECO:0000256" key="1">
    <source>
        <dbReference type="SAM" id="MobiDB-lite"/>
    </source>
</evidence>
<evidence type="ECO:0000313" key="3">
    <source>
        <dbReference type="Proteomes" id="UP000722791"/>
    </source>
</evidence>
<dbReference type="AlphaFoldDB" id="A0A8J4D9N1"/>
<protein>
    <submittedName>
        <fullName evidence="2">Uncharacterized protein</fullName>
    </submittedName>
</protein>
<gene>
    <name evidence="2" type="ORF">Vretimale_1398</name>
</gene>
<evidence type="ECO:0000313" key="2">
    <source>
        <dbReference type="EMBL" id="GIL95354.1"/>
    </source>
</evidence>
<feature type="non-terminal residue" evidence="2">
    <location>
        <position position="1"/>
    </location>
</feature>